<organism evidence="2 3">
    <name type="scientific">Botrytis elliptica</name>
    <dbReference type="NCBI Taxonomy" id="278938"/>
    <lineage>
        <taxon>Eukaryota</taxon>
        <taxon>Fungi</taxon>
        <taxon>Dikarya</taxon>
        <taxon>Ascomycota</taxon>
        <taxon>Pezizomycotina</taxon>
        <taxon>Leotiomycetes</taxon>
        <taxon>Helotiales</taxon>
        <taxon>Sclerotiniaceae</taxon>
        <taxon>Botrytis</taxon>
    </lineage>
</organism>
<evidence type="ECO:0000313" key="3">
    <source>
        <dbReference type="Proteomes" id="UP000297229"/>
    </source>
</evidence>
<dbReference type="AlphaFoldDB" id="A0A4Z1JX64"/>
<evidence type="ECO:0000313" key="2">
    <source>
        <dbReference type="EMBL" id="TGO78006.1"/>
    </source>
</evidence>
<feature type="compositionally biased region" description="Low complexity" evidence="1">
    <location>
        <begin position="37"/>
        <end position="50"/>
    </location>
</feature>
<feature type="compositionally biased region" description="Polar residues" evidence="1">
    <location>
        <begin position="219"/>
        <end position="238"/>
    </location>
</feature>
<keyword evidence="3" id="KW-1185">Reference proteome</keyword>
<protein>
    <submittedName>
        <fullName evidence="2">Uncharacterized protein</fullName>
    </submittedName>
</protein>
<accession>A0A4Z1JX64</accession>
<dbReference type="EMBL" id="PQXM01000082">
    <property type="protein sequence ID" value="TGO78006.1"/>
    <property type="molecule type" value="Genomic_DNA"/>
</dbReference>
<dbReference type="Proteomes" id="UP000297229">
    <property type="component" value="Unassembled WGS sequence"/>
</dbReference>
<sequence>MQNNTHGWPLSAHPNLNTIHPRHPNEQVPPSPPRTRPSPSRSSSSISPSRSQPPSPRRARSSTPSSPSLLTTRQQDEEYFLYQETHNKILSQINERASGITHPDSNNIGIATGEESTRQYLILKTIDTCSSQEVKQIGIFLSRNRLVRLWLQNLLDDAEEVRRREGKVVVYRWRDVVEELVRAASHPAQYLLGIAVAASKPSQLLYFITTSYKTVPNCQPQFPLPSQQEPSNMTSLSGNGAEPKSGSSSNGLIAGRDDLNLVDHPGHQIFKAFSMKFKRERERERLTQESLLRAVLHAVHCLPVHEAQRIVIEVLKKDLQVREWFGRYWGPEMMRSGNENELDLTKCINWIKESHLSSLQKLIRSLIIDNGFIEKSLKKKLVEQKDGSFTSRDFSQESFNTL</sequence>
<name>A0A4Z1JX64_9HELO</name>
<gene>
    <name evidence="2" type="ORF">BELL_0082g00010</name>
</gene>
<feature type="region of interest" description="Disordered" evidence="1">
    <location>
        <begin position="1"/>
        <end position="73"/>
    </location>
</feature>
<feature type="compositionally biased region" description="Pro residues" evidence="1">
    <location>
        <begin position="27"/>
        <end position="36"/>
    </location>
</feature>
<comment type="caution">
    <text evidence="2">The sequence shown here is derived from an EMBL/GenBank/DDBJ whole genome shotgun (WGS) entry which is preliminary data.</text>
</comment>
<reference evidence="2 3" key="1">
    <citation type="submission" date="2017-12" db="EMBL/GenBank/DDBJ databases">
        <title>Comparative genomics of Botrytis spp.</title>
        <authorList>
            <person name="Valero-Jimenez C.A."/>
            <person name="Tapia P."/>
            <person name="Veloso J."/>
            <person name="Silva-Moreno E."/>
            <person name="Staats M."/>
            <person name="Valdes J.H."/>
            <person name="Van Kan J.A.L."/>
        </authorList>
    </citation>
    <scope>NUCLEOTIDE SEQUENCE [LARGE SCALE GENOMIC DNA]</scope>
    <source>
        <strain evidence="2 3">Be9601</strain>
    </source>
</reference>
<proteinExistence type="predicted"/>
<feature type="region of interest" description="Disordered" evidence="1">
    <location>
        <begin position="219"/>
        <end position="250"/>
    </location>
</feature>
<evidence type="ECO:0000256" key="1">
    <source>
        <dbReference type="SAM" id="MobiDB-lite"/>
    </source>
</evidence>